<evidence type="ECO:0000256" key="6">
    <source>
        <dbReference type="ARBA" id="ARBA00022806"/>
    </source>
</evidence>
<dbReference type="Pfam" id="PF13361">
    <property type="entry name" value="UvrD_C"/>
    <property type="match status" value="1"/>
</dbReference>
<evidence type="ECO:0000256" key="2">
    <source>
        <dbReference type="ARBA" id="ARBA00022722"/>
    </source>
</evidence>
<dbReference type="PROSITE" id="PS51217">
    <property type="entry name" value="UVRD_HELICASE_CTER"/>
    <property type="match status" value="1"/>
</dbReference>
<reference evidence="18 19" key="1">
    <citation type="journal article" date="2015" name="Nature">
        <title>rRNA introns, odd ribosomes, and small enigmatic genomes across a large radiation of phyla.</title>
        <authorList>
            <person name="Brown C.T."/>
            <person name="Hug L.A."/>
            <person name="Thomas B.C."/>
            <person name="Sharon I."/>
            <person name="Castelle C.J."/>
            <person name="Singh A."/>
            <person name="Wilkins M.J."/>
            <person name="Williams K.H."/>
            <person name="Banfield J.F."/>
        </authorList>
    </citation>
    <scope>NUCLEOTIDE SEQUENCE [LARGE SCALE GENOMIC DNA]</scope>
</reference>
<dbReference type="GO" id="GO:0043138">
    <property type="term" value="F:3'-5' DNA helicase activity"/>
    <property type="evidence" value="ECO:0007669"/>
    <property type="project" value="UniProtKB-EC"/>
</dbReference>
<dbReference type="GO" id="GO:0003677">
    <property type="term" value="F:DNA binding"/>
    <property type="evidence" value="ECO:0007669"/>
    <property type="project" value="UniProtKB-KW"/>
</dbReference>
<evidence type="ECO:0000259" key="17">
    <source>
        <dbReference type="PROSITE" id="PS51217"/>
    </source>
</evidence>
<evidence type="ECO:0000313" key="19">
    <source>
        <dbReference type="Proteomes" id="UP000034701"/>
    </source>
</evidence>
<evidence type="ECO:0000313" key="18">
    <source>
        <dbReference type="EMBL" id="KKQ33752.1"/>
    </source>
</evidence>
<dbReference type="PANTHER" id="PTHR11070:SF2">
    <property type="entry name" value="ATP-DEPENDENT DNA HELICASE SRS2"/>
    <property type="match status" value="1"/>
</dbReference>
<keyword evidence="7" id="KW-0269">Exonuclease</keyword>
<evidence type="ECO:0000256" key="3">
    <source>
        <dbReference type="ARBA" id="ARBA00022741"/>
    </source>
</evidence>
<dbReference type="EMBL" id="LBTA01000007">
    <property type="protein sequence ID" value="KKQ33752.1"/>
    <property type="molecule type" value="Genomic_DNA"/>
</dbReference>
<feature type="domain" description="UvrD-like helicase ATP-binding" evidence="16">
    <location>
        <begin position="17"/>
        <end position="338"/>
    </location>
</feature>
<dbReference type="Proteomes" id="UP000034701">
    <property type="component" value="Unassembled WGS sequence"/>
</dbReference>
<dbReference type="InterPro" id="IPR038726">
    <property type="entry name" value="PDDEXK_AddAB-type"/>
</dbReference>
<evidence type="ECO:0000256" key="1">
    <source>
        <dbReference type="ARBA" id="ARBA00009922"/>
    </source>
</evidence>
<accession>A0A0G0GUK7</accession>
<keyword evidence="9" id="KW-0238">DNA-binding</keyword>
<dbReference type="SUPFAM" id="SSF52540">
    <property type="entry name" value="P-loop containing nucleoside triphosphate hydrolases"/>
    <property type="match status" value="1"/>
</dbReference>
<evidence type="ECO:0000256" key="12">
    <source>
        <dbReference type="ARBA" id="ARBA00034617"/>
    </source>
</evidence>
<comment type="similarity">
    <text evidence="1">Belongs to the helicase family. UvrD subfamily.</text>
</comment>
<dbReference type="InterPro" id="IPR000212">
    <property type="entry name" value="DNA_helicase_UvrD/REP"/>
</dbReference>
<dbReference type="GO" id="GO:0004527">
    <property type="term" value="F:exonuclease activity"/>
    <property type="evidence" value="ECO:0007669"/>
    <property type="project" value="UniProtKB-KW"/>
</dbReference>
<evidence type="ECO:0000256" key="10">
    <source>
        <dbReference type="ARBA" id="ARBA00023204"/>
    </source>
</evidence>
<feature type="binding site" evidence="15">
    <location>
        <begin position="38"/>
        <end position="45"/>
    </location>
    <ligand>
        <name>ATP</name>
        <dbReference type="ChEBI" id="CHEBI:30616"/>
    </ligand>
</feature>
<keyword evidence="5 15" id="KW-0378">Hydrolase</keyword>
<evidence type="ECO:0000256" key="14">
    <source>
        <dbReference type="ARBA" id="ARBA00048988"/>
    </source>
</evidence>
<dbReference type="Gene3D" id="3.40.50.300">
    <property type="entry name" value="P-loop containing nucleotide triphosphate hydrolases"/>
    <property type="match status" value="2"/>
</dbReference>
<dbReference type="Gene3D" id="1.10.10.160">
    <property type="match status" value="1"/>
</dbReference>
<dbReference type="PROSITE" id="PS51198">
    <property type="entry name" value="UVRD_HELICASE_ATP_BIND"/>
    <property type="match status" value="1"/>
</dbReference>
<protein>
    <recommendedName>
        <fullName evidence="13">DNA 3'-5' helicase</fullName>
        <ecNumber evidence="13">5.6.2.4</ecNumber>
    </recommendedName>
</protein>
<keyword evidence="11" id="KW-0413">Isomerase</keyword>
<dbReference type="InterPro" id="IPR027417">
    <property type="entry name" value="P-loop_NTPase"/>
</dbReference>
<keyword evidence="3 15" id="KW-0547">Nucleotide-binding</keyword>
<comment type="caution">
    <text evidence="18">The sequence shown here is derived from an EMBL/GenBank/DDBJ whole genome shotgun (WGS) entry which is preliminary data.</text>
</comment>
<dbReference type="GO" id="GO:0005524">
    <property type="term" value="F:ATP binding"/>
    <property type="evidence" value="ECO:0007669"/>
    <property type="project" value="UniProtKB-UniRule"/>
</dbReference>
<dbReference type="PANTHER" id="PTHR11070">
    <property type="entry name" value="UVRD / RECB / PCRA DNA HELICASE FAMILY MEMBER"/>
    <property type="match status" value="1"/>
</dbReference>
<feature type="domain" description="UvrD-like helicase C-terminal" evidence="17">
    <location>
        <begin position="339"/>
        <end position="608"/>
    </location>
</feature>
<keyword evidence="4" id="KW-0227">DNA damage</keyword>
<dbReference type="InterPro" id="IPR013986">
    <property type="entry name" value="DExx_box_DNA_helicase_dom_sf"/>
</dbReference>
<name>A0A0G0GUK7_9BACT</name>
<evidence type="ECO:0000256" key="8">
    <source>
        <dbReference type="ARBA" id="ARBA00022840"/>
    </source>
</evidence>
<keyword evidence="2" id="KW-0540">Nuclease</keyword>
<proteinExistence type="inferred from homology"/>
<evidence type="ECO:0000256" key="7">
    <source>
        <dbReference type="ARBA" id="ARBA00022839"/>
    </source>
</evidence>
<dbReference type="AlphaFoldDB" id="A0A0G0GUK7"/>
<evidence type="ECO:0000256" key="15">
    <source>
        <dbReference type="PROSITE-ProRule" id="PRU00560"/>
    </source>
</evidence>
<dbReference type="InterPro" id="IPR014017">
    <property type="entry name" value="DNA_helicase_UvrD-like_C"/>
</dbReference>
<evidence type="ECO:0000256" key="9">
    <source>
        <dbReference type="ARBA" id="ARBA00023125"/>
    </source>
</evidence>
<dbReference type="GO" id="GO:0000725">
    <property type="term" value="P:recombinational repair"/>
    <property type="evidence" value="ECO:0007669"/>
    <property type="project" value="TreeGrafter"/>
</dbReference>
<comment type="catalytic activity">
    <reaction evidence="12">
        <text>Couples ATP hydrolysis with the unwinding of duplex DNA by translocating in the 3'-5' direction.</text>
        <dbReference type="EC" id="5.6.2.4"/>
    </reaction>
</comment>
<evidence type="ECO:0000256" key="4">
    <source>
        <dbReference type="ARBA" id="ARBA00022763"/>
    </source>
</evidence>
<evidence type="ECO:0000256" key="13">
    <source>
        <dbReference type="ARBA" id="ARBA00034808"/>
    </source>
</evidence>
<dbReference type="InterPro" id="IPR011604">
    <property type="entry name" value="PDDEXK-like_dom_sf"/>
</dbReference>
<dbReference type="Pfam" id="PF00580">
    <property type="entry name" value="UvrD-helicase"/>
    <property type="match status" value="1"/>
</dbReference>
<sequence length="981" mass="113057">MAPKFERKYTEYNNEYKKLNPAQKEAVDSIDGPVMVVAGPGTGKTQILALRIGNILLKTDTKADGILCLTFTNSAVKAMRERMRAYIGPEASKVQVCTFHSFGMDMLEKYYTVLGLNKTPQIMDEKGDLTILCDRILQNNDWEYLRPRSDTSRYFRDLKSLISLLKRERITPESFENMIKIEIEGIKKDPASISSRGESKGKLKKDLEKKIEGLERSLEAVKFYSLYETEKKERNLFDYDDILEALNKIVEESEEAKDYIKTNFLYILIDEHQDSSNVQNEFLKRVWSDVEKPNIFVVGDDRQLIYGFGGASLEYFENFKHIFGKAKLITLLENYRSTQKILDSAHYLLESSMTKGKLKSNQKENHAIRLVEAYYPRDEIIACALHIKDKIKNGCEANDMAILVPKNRQIRSTITILKDMEIPVAGGEMMDFFESAEAVAFLRVLKIIANPDDGAALAESFFDKYSDITSLKAHEFIRDNNMRKFSLIDVAEQRNNLFGNSSEINIWLGKLKSWLISSSEPIYSFIQKVGTEFLLDTAKNHEDLIVRIEVLRTLIHLVLMQTEKNPKLNLSDFLSFVDRIMDYGETIPLAIFGPNEGVKVLTLHGSKGLEFDYVWIAHMDEKSFALGKVGGFSLPESVKAKVETRNEEVLKRQLYVAITRAKRFCTISYALKSYAGGDEELARIVSDISSHLEKQTALETEKIILKNDERSYVKVKKLTEKRTDLNGLVKLVARDFEDRKVSVSLLNNFFECPWKWYFRNLLQLPEAKSESLEFGNKIHLTIDKILKLGKIPNPKELEEITNNDKEVLKIVSEWVKNRLPEIERKRENEKSISVVDDRFPHLNIYGKIDLIENLDAKNVRVTDFKTGSVRKKGDIEKADSEGRMSSYLRQLAMYSYLIKQSPKYKVDVRESRLEFLEAKNDKESIYDTVIRMEQINSLIADIKDYDNLIRTGKWVERPCGYNSYGKNTKCEYCKMAEIYKI</sequence>
<dbReference type="Pfam" id="PF12705">
    <property type="entry name" value="PDDEXK_1"/>
    <property type="match status" value="1"/>
</dbReference>
<keyword evidence="10" id="KW-0234">DNA repair</keyword>
<keyword evidence="8 15" id="KW-0067">ATP-binding</keyword>
<dbReference type="CDD" id="cd17932">
    <property type="entry name" value="DEXQc_UvrD"/>
    <property type="match status" value="1"/>
</dbReference>
<organism evidence="18 19">
    <name type="scientific">Candidatus Nomurabacteria bacterium GW2011_GWA1_37_20</name>
    <dbReference type="NCBI Taxonomy" id="1618729"/>
    <lineage>
        <taxon>Bacteria</taxon>
        <taxon>Candidatus Nomuraibacteriota</taxon>
    </lineage>
</organism>
<evidence type="ECO:0000256" key="11">
    <source>
        <dbReference type="ARBA" id="ARBA00023235"/>
    </source>
</evidence>
<comment type="catalytic activity">
    <reaction evidence="14">
        <text>ATP + H2O = ADP + phosphate + H(+)</text>
        <dbReference type="Rhea" id="RHEA:13065"/>
        <dbReference type="ChEBI" id="CHEBI:15377"/>
        <dbReference type="ChEBI" id="CHEBI:15378"/>
        <dbReference type="ChEBI" id="CHEBI:30616"/>
        <dbReference type="ChEBI" id="CHEBI:43474"/>
        <dbReference type="ChEBI" id="CHEBI:456216"/>
        <dbReference type="EC" id="5.6.2.4"/>
    </reaction>
</comment>
<dbReference type="InterPro" id="IPR014016">
    <property type="entry name" value="UvrD-like_ATP-bd"/>
</dbReference>
<evidence type="ECO:0000256" key="5">
    <source>
        <dbReference type="ARBA" id="ARBA00022801"/>
    </source>
</evidence>
<keyword evidence="6 15" id="KW-0347">Helicase</keyword>
<dbReference type="Gene3D" id="1.10.486.10">
    <property type="entry name" value="PCRA, domain 4"/>
    <property type="match status" value="1"/>
</dbReference>
<dbReference type="Gene3D" id="3.90.320.10">
    <property type="match status" value="1"/>
</dbReference>
<gene>
    <name evidence="18" type="ORF">US45_C0007G0013</name>
</gene>
<dbReference type="EC" id="5.6.2.4" evidence="13"/>
<evidence type="ECO:0000259" key="16">
    <source>
        <dbReference type="PROSITE" id="PS51198"/>
    </source>
</evidence>